<keyword evidence="1" id="KW-1133">Transmembrane helix</keyword>
<feature type="transmembrane region" description="Helical" evidence="1">
    <location>
        <begin position="270"/>
        <end position="292"/>
    </location>
</feature>
<feature type="transmembrane region" description="Helical" evidence="1">
    <location>
        <begin position="238"/>
        <end position="258"/>
    </location>
</feature>
<keyword evidence="3" id="KW-1185">Reference proteome</keyword>
<sequence length="344" mass="39150">MKTQSLKQGETYFLNLRFLLIVTVFVANAIEPLIQEMGGLHQIFLWILTFHMPLFVLVTGYFAKSGLMGDIGRRTLTQIGLQYIIFQSIYSVLDYTVFQVNGIHHSLFAPYLLLWFLASHICWRLLTISMHKLSPFQQIVISLLLGVLVGYLQLDGVWLSISRTFVYLPFFMIGYHINFSAFLNNITRWKRTGAALVSTGIFVIIGLWGMNLPVGWLFGNMTFMQLGHHEWYAGLFRLALYVLQFISAAAFLAFVPMVESVITDLGRRTLYVFLLHGFIIRLANTTGLYTHIQGTTDAILLILGSIALTILLAQPFVRRAAHPLVEPSVHWVVSLENKAFRRSL</sequence>
<dbReference type="EMBL" id="FTNK01000007">
    <property type="protein sequence ID" value="SIR13899.1"/>
    <property type="molecule type" value="Genomic_DNA"/>
</dbReference>
<feature type="transmembrane region" description="Helical" evidence="1">
    <location>
        <begin position="43"/>
        <end position="63"/>
    </location>
</feature>
<feature type="transmembrane region" description="Helical" evidence="1">
    <location>
        <begin position="165"/>
        <end position="183"/>
    </location>
</feature>
<evidence type="ECO:0000313" key="3">
    <source>
        <dbReference type="Proteomes" id="UP000186666"/>
    </source>
</evidence>
<feature type="transmembrane region" description="Helical" evidence="1">
    <location>
        <begin position="12"/>
        <end position="31"/>
    </location>
</feature>
<dbReference type="PANTHER" id="PTHR37312">
    <property type="entry name" value="MEMBRANE-BOUND ACYLTRANSFERASE YKRP-RELATED"/>
    <property type="match status" value="1"/>
</dbReference>
<evidence type="ECO:0000313" key="2">
    <source>
        <dbReference type="EMBL" id="SIR13899.1"/>
    </source>
</evidence>
<accession>A0ABY1K1T2</accession>
<keyword evidence="1" id="KW-0812">Transmembrane</keyword>
<comment type="caution">
    <text evidence="2">The sequence shown here is derived from an EMBL/GenBank/DDBJ whole genome shotgun (WGS) entry which is preliminary data.</text>
</comment>
<proteinExistence type="predicted"/>
<keyword evidence="1" id="KW-0472">Membrane</keyword>
<dbReference type="Proteomes" id="UP000186666">
    <property type="component" value="Unassembled WGS sequence"/>
</dbReference>
<dbReference type="PANTHER" id="PTHR37312:SF1">
    <property type="entry name" value="MEMBRANE-BOUND ACYLTRANSFERASE YKRP-RELATED"/>
    <property type="match status" value="1"/>
</dbReference>
<feature type="transmembrane region" description="Helical" evidence="1">
    <location>
        <begin position="298"/>
        <end position="317"/>
    </location>
</feature>
<dbReference type="RefSeq" id="WP_068587964.1">
    <property type="nucleotide sequence ID" value="NZ_FTNK01000007.1"/>
</dbReference>
<feature type="transmembrane region" description="Helical" evidence="1">
    <location>
        <begin position="75"/>
        <end position="93"/>
    </location>
</feature>
<feature type="transmembrane region" description="Helical" evidence="1">
    <location>
        <begin position="195"/>
        <end position="218"/>
    </location>
</feature>
<feature type="transmembrane region" description="Helical" evidence="1">
    <location>
        <begin position="139"/>
        <end position="159"/>
    </location>
</feature>
<gene>
    <name evidence="2" type="ORF">SAMN05421578_107226</name>
</gene>
<reference evidence="2 3" key="1">
    <citation type="submission" date="2017-01" db="EMBL/GenBank/DDBJ databases">
        <authorList>
            <person name="Varghese N."/>
            <person name="Submissions S."/>
        </authorList>
    </citation>
    <scope>NUCLEOTIDE SEQUENCE [LARGE SCALE GENOMIC DNA]</scope>
    <source>
        <strain evidence="2 3">ATCC 23464</strain>
    </source>
</reference>
<dbReference type="InterPro" id="IPR052734">
    <property type="entry name" value="Nod_factor_acetyltransferase"/>
</dbReference>
<evidence type="ECO:0000256" key="1">
    <source>
        <dbReference type="SAM" id="Phobius"/>
    </source>
</evidence>
<name>A0ABY1K1T2_9BACL</name>
<organism evidence="2 3">
    <name type="scientific">Paenibacillus macquariensis</name>
    <dbReference type="NCBI Taxonomy" id="948756"/>
    <lineage>
        <taxon>Bacteria</taxon>
        <taxon>Bacillati</taxon>
        <taxon>Bacillota</taxon>
        <taxon>Bacilli</taxon>
        <taxon>Bacillales</taxon>
        <taxon>Paenibacillaceae</taxon>
        <taxon>Paenibacillus</taxon>
    </lineage>
</organism>
<feature type="transmembrane region" description="Helical" evidence="1">
    <location>
        <begin position="108"/>
        <end position="127"/>
    </location>
</feature>
<protein>
    <submittedName>
        <fullName evidence="2">Fucose 4-O-acetylase</fullName>
    </submittedName>
</protein>